<dbReference type="InterPro" id="IPR053187">
    <property type="entry name" value="Notoamide_regulator"/>
</dbReference>
<organism evidence="4">
    <name type="scientific">Aureobasidium pullulans</name>
    <name type="common">Black yeast</name>
    <name type="synonym">Pullularia pullulans</name>
    <dbReference type="NCBI Taxonomy" id="5580"/>
    <lineage>
        <taxon>Eukaryota</taxon>
        <taxon>Fungi</taxon>
        <taxon>Dikarya</taxon>
        <taxon>Ascomycota</taxon>
        <taxon>Pezizomycotina</taxon>
        <taxon>Dothideomycetes</taxon>
        <taxon>Dothideomycetidae</taxon>
        <taxon>Dothideales</taxon>
        <taxon>Saccotheciaceae</taxon>
        <taxon>Aureobasidium</taxon>
    </lineage>
</organism>
<dbReference type="Gene3D" id="4.10.240.10">
    <property type="entry name" value="Zn(2)-C6 fungal-type DNA-binding domain"/>
    <property type="match status" value="1"/>
</dbReference>
<dbReference type="AlphaFoldDB" id="A0A4S9BY75"/>
<dbReference type="Pfam" id="PF00172">
    <property type="entry name" value="Zn_clus"/>
    <property type="match status" value="1"/>
</dbReference>
<dbReference type="GO" id="GO:0000981">
    <property type="term" value="F:DNA-binding transcription factor activity, RNA polymerase II-specific"/>
    <property type="evidence" value="ECO:0007669"/>
    <property type="project" value="InterPro"/>
</dbReference>
<proteinExistence type="predicted"/>
<gene>
    <name evidence="4" type="ORF">D6D13_10618</name>
</gene>
<reference evidence="4" key="1">
    <citation type="submission" date="2018-10" db="EMBL/GenBank/DDBJ databases">
        <title>Fifty Aureobasidium pullulans genomes reveal a recombining polyextremotolerant generalist.</title>
        <authorList>
            <person name="Gostincar C."/>
            <person name="Turk M."/>
            <person name="Zajc J."/>
            <person name="Gunde-Cimerman N."/>
        </authorList>
    </citation>
    <scope>NUCLEOTIDE SEQUENCE [LARGE SCALE GENOMIC DNA]</scope>
    <source>
        <strain evidence="4">EXF-10085</strain>
    </source>
</reference>
<dbReference type="PANTHER" id="PTHR47256:SF1">
    <property type="entry name" value="ZN(II)2CYS6 TRANSCRIPTION FACTOR (EUROFUNG)"/>
    <property type="match status" value="1"/>
</dbReference>
<evidence type="ECO:0000259" key="3">
    <source>
        <dbReference type="PROSITE" id="PS50048"/>
    </source>
</evidence>
<dbReference type="CDD" id="cd00067">
    <property type="entry name" value="GAL4"/>
    <property type="match status" value="1"/>
</dbReference>
<dbReference type="SUPFAM" id="SSF57701">
    <property type="entry name" value="Zn2/Cys6 DNA-binding domain"/>
    <property type="match status" value="1"/>
</dbReference>
<dbReference type="SMART" id="SM00066">
    <property type="entry name" value="GAL4"/>
    <property type="match status" value="1"/>
</dbReference>
<dbReference type="InterPro" id="IPR036864">
    <property type="entry name" value="Zn2-C6_fun-type_DNA-bd_sf"/>
</dbReference>
<dbReference type="PANTHER" id="PTHR47256">
    <property type="entry name" value="ZN(II)2CYS6 TRANSCRIPTION FACTOR (EUROFUNG)-RELATED"/>
    <property type="match status" value="1"/>
</dbReference>
<feature type="region of interest" description="Disordered" evidence="2">
    <location>
        <begin position="101"/>
        <end position="123"/>
    </location>
</feature>
<dbReference type="GO" id="GO:0008270">
    <property type="term" value="F:zinc ion binding"/>
    <property type="evidence" value="ECO:0007669"/>
    <property type="project" value="InterPro"/>
</dbReference>
<dbReference type="PROSITE" id="PS00463">
    <property type="entry name" value="ZN2_CY6_FUNGAL_1"/>
    <property type="match status" value="1"/>
</dbReference>
<evidence type="ECO:0000256" key="1">
    <source>
        <dbReference type="ARBA" id="ARBA00023242"/>
    </source>
</evidence>
<keyword evidence="1" id="KW-0539">Nucleus</keyword>
<dbReference type="InterPro" id="IPR001138">
    <property type="entry name" value="Zn2Cys6_DnaBD"/>
</dbReference>
<dbReference type="EMBL" id="QZAS01000102">
    <property type="protein sequence ID" value="THW98469.1"/>
    <property type="molecule type" value="Genomic_DNA"/>
</dbReference>
<comment type="caution">
    <text evidence="4">The sequence shown here is derived from an EMBL/GenBank/DDBJ whole genome shotgun (WGS) entry which is preliminary data.</text>
</comment>
<protein>
    <recommendedName>
        <fullName evidence="3">Zn(2)-C6 fungal-type domain-containing protein</fullName>
    </recommendedName>
</protein>
<evidence type="ECO:0000313" key="4">
    <source>
        <dbReference type="EMBL" id="THW98469.1"/>
    </source>
</evidence>
<dbReference type="PROSITE" id="PS50048">
    <property type="entry name" value="ZN2_CY6_FUNGAL_2"/>
    <property type="match status" value="1"/>
</dbReference>
<evidence type="ECO:0000256" key="2">
    <source>
        <dbReference type="SAM" id="MobiDB-lite"/>
    </source>
</evidence>
<name>A0A4S9BY75_AURPU</name>
<accession>A0A4S9BY75</accession>
<feature type="domain" description="Zn(2)-C6 fungal-type" evidence="3">
    <location>
        <begin position="19"/>
        <end position="49"/>
    </location>
</feature>
<sequence>MSRMYRQPVRFKDTLARAACVPCRKRKSKCDGGRPNCKICTDRYKDCQYDVELGQTRRQALSRELAASKHVLNLLREGGVMRCRALLLALRAHDTLEEAVEHVSKGQRKSENIEGEKFGQSSE</sequence>
<feature type="compositionally biased region" description="Basic and acidic residues" evidence="2">
    <location>
        <begin position="101"/>
        <end position="117"/>
    </location>
</feature>